<dbReference type="InterPro" id="IPR011333">
    <property type="entry name" value="SKP1/BTB/POZ_sf"/>
</dbReference>
<feature type="domain" description="BTB" evidence="1">
    <location>
        <begin position="4"/>
        <end position="72"/>
    </location>
</feature>
<dbReference type="Gene3D" id="3.30.710.10">
    <property type="entry name" value="Potassium Channel Kv1.1, Chain A"/>
    <property type="match status" value="1"/>
</dbReference>
<reference evidence="3" key="1">
    <citation type="submission" date="2022-11" db="UniProtKB">
        <authorList>
            <consortium name="WormBaseParasite"/>
        </authorList>
    </citation>
    <scope>IDENTIFICATION</scope>
</reference>
<evidence type="ECO:0000313" key="2">
    <source>
        <dbReference type="Proteomes" id="UP000887578"/>
    </source>
</evidence>
<dbReference type="SUPFAM" id="SSF54695">
    <property type="entry name" value="POZ domain"/>
    <property type="match status" value="1"/>
</dbReference>
<dbReference type="Proteomes" id="UP000887578">
    <property type="component" value="Unplaced"/>
</dbReference>
<name>A0A914PHP7_9BILA</name>
<dbReference type="PANTHER" id="PTHR24413">
    <property type="entry name" value="SPECKLE-TYPE POZ PROTEIN"/>
    <property type="match status" value="1"/>
</dbReference>
<evidence type="ECO:0000313" key="3">
    <source>
        <dbReference type="WBParaSite" id="PDA_v2.g17841.t1"/>
    </source>
</evidence>
<dbReference type="CDD" id="cd18186">
    <property type="entry name" value="BTB_POZ_ZBTB_KLHL-like"/>
    <property type="match status" value="1"/>
</dbReference>
<dbReference type="PROSITE" id="PS50097">
    <property type="entry name" value="BTB"/>
    <property type="match status" value="1"/>
</dbReference>
<dbReference type="WBParaSite" id="PDA_v2.g17841.t1">
    <property type="protein sequence ID" value="PDA_v2.g17841.t1"/>
    <property type="gene ID" value="PDA_v2.g17841"/>
</dbReference>
<proteinExistence type="predicted"/>
<keyword evidence="2" id="KW-1185">Reference proteome</keyword>
<dbReference type="CDD" id="cd14733">
    <property type="entry name" value="BACK"/>
    <property type="match status" value="1"/>
</dbReference>
<protein>
    <submittedName>
        <fullName evidence="3">BTB domain-containing protein</fullName>
    </submittedName>
</protein>
<accession>A0A914PHP7</accession>
<organism evidence="2 3">
    <name type="scientific">Panagrolaimus davidi</name>
    <dbReference type="NCBI Taxonomy" id="227884"/>
    <lineage>
        <taxon>Eukaryota</taxon>
        <taxon>Metazoa</taxon>
        <taxon>Ecdysozoa</taxon>
        <taxon>Nematoda</taxon>
        <taxon>Chromadorea</taxon>
        <taxon>Rhabditida</taxon>
        <taxon>Tylenchina</taxon>
        <taxon>Panagrolaimomorpha</taxon>
        <taxon>Panagrolaimoidea</taxon>
        <taxon>Panagrolaimidae</taxon>
        <taxon>Panagrolaimus</taxon>
    </lineage>
</organism>
<dbReference type="Pfam" id="PF00651">
    <property type="entry name" value="BTB"/>
    <property type="match status" value="1"/>
</dbReference>
<dbReference type="AlphaFoldDB" id="A0A914PHP7"/>
<dbReference type="SMART" id="SM00225">
    <property type="entry name" value="BTB"/>
    <property type="match status" value="1"/>
</dbReference>
<sequence length="162" mass="18103">MDISDVSLCVSGEEIKAHKLILYLHSPCLAAMIKQDDWETAGTTKIDIEGFAPLTVQKALEFMYTESIAKVDELQVDQMMELSRFATMFSISDLKDFINNQIISAVNTATACQLANLSMEYNEDAIHTTALEFITKNLQAIKLDESFEKLSGENAKAILRML</sequence>
<evidence type="ECO:0000259" key="1">
    <source>
        <dbReference type="PROSITE" id="PS50097"/>
    </source>
</evidence>
<dbReference type="InterPro" id="IPR000210">
    <property type="entry name" value="BTB/POZ_dom"/>
</dbReference>